<keyword evidence="3" id="KW-1003">Cell membrane</keyword>
<feature type="transmembrane region" description="Helical" evidence="8">
    <location>
        <begin position="405"/>
        <end position="427"/>
    </location>
</feature>
<feature type="transmembrane region" description="Helical" evidence="8">
    <location>
        <begin position="69"/>
        <end position="91"/>
    </location>
</feature>
<evidence type="ECO:0000256" key="7">
    <source>
        <dbReference type="ARBA" id="ARBA00023136"/>
    </source>
</evidence>
<sequence length="580" mass="59772">MTLLARAGAAARRPLTWLAAAVLAVLIVLVALPLLGLVRATLADGDAWVDVVASPLSGAVLWSPLAGSLFVGLGTGILATVLGAFLAWVVVMSDVPGRRAIGALAAIPFALPSFAIALAWESVFRNDRIGGSPGLLVALGVPVPDWLAWGPVPIVLTLVAHYFSLSFVVIAAALAGVGGDLVAAAELTGASRLRVASRIVIPAVAPAVLSGFLLAFAEGASNFAVPALLGLPVRFQTLSTRLYGAISTGDEARGYVLSILLVVVAGVILFAGNRVTRGRSFSTITGKATRARVTRMGAWRWPLGAAAWLLVIATAILPGIVLAASTLLRRTNRLDGGLTLHYWVGESDPAVSQGMRGILRDPTFLSALGGTVGLGVAVAVGAVTIGALAAYVVRHRPRARRTNAAIGLLSYVPFLIPGVALGAAFIAQFGAPVGPFGSLYGTFWIIALAGVAASLPFAFQAASAAFGQVSVELDEAAVLSGASRVRRFGRITVPLVSRGLANGGVLVFVTMVRDLSVVVLLVTPATPLLSMMTFRYASEGFAQQANAITLVIAVISVGATLLARRLADRRPDGRIDRSST</sequence>
<evidence type="ECO:0000313" key="11">
    <source>
        <dbReference type="Proteomes" id="UP001410795"/>
    </source>
</evidence>
<comment type="caution">
    <text evidence="10">The sequence shown here is derived from an EMBL/GenBank/DDBJ whole genome shotgun (WGS) entry which is preliminary data.</text>
</comment>
<feature type="transmembrane region" description="Helical" evidence="8">
    <location>
        <begin position="364"/>
        <end position="393"/>
    </location>
</feature>
<feature type="transmembrane region" description="Helical" evidence="8">
    <location>
        <begin position="252"/>
        <end position="272"/>
    </location>
</feature>
<keyword evidence="2 8" id="KW-0813">Transport</keyword>
<keyword evidence="6 8" id="KW-1133">Transmembrane helix</keyword>
<accession>A0ABP7B8D5</accession>
<name>A0ABP7B8D5_9MICO</name>
<evidence type="ECO:0000256" key="4">
    <source>
        <dbReference type="ARBA" id="ARBA00022519"/>
    </source>
</evidence>
<protein>
    <submittedName>
        <fullName evidence="10">Iron ABC transporter permease</fullName>
    </submittedName>
</protein>
<keyword evidence="4" id="KW-0997">Cell inner membrane</keyword>
<dbReference type="InterPro" id="IPR000515">
    <property type="entry name" value="MetI-like"/>
</dbReference>
<keyword evidence="5 8" id="KW-0812">Transmembrane</keyword>
<feature type="transmembrane region" description="Helical" evidence="8">
    <location>
        <begin position="305"/>
        <end position="328"/>
    </location>
</feature>
<evidence type="ECO:0000256" key="6">
    <source>
        <dbReference type="ARBA" id="ARBA00022989"/>
    </source>
</evidence>
<dbReference type="EMBL" id="BAAAYV010000005">
    <property type="protein sequence ID" value="GAA3651509.1"/>
    <property type="molecule type" value="Genomic_DNA"/>
</dbReference>
<feature type="transmembrane region" description="Helical" evidence="8">
    <location>
        <begin position="545"/>
        <end position="567"/>
    </location>
</feature>
<dbReference type="RefSeq" id="WP_308122729.1">
    <property type="nucleotide sequence ID" value="NZ_BAAAYV010000005.1"/>
</dbReference>
<evidence type="ECO:0000256" key="5">
    <source>
        <dbReference type="ARBA" id="ARBA00022692"/>
    </source>
</evidence>
<feature type="transmembrane region" description="Helical" evidence="8">
    <location>
        <begin position="195"/>
        <end position="217"/>
    </location>
</feature>
<evidence type="ECO:0000256" key="3">
    <source>
        <dbReference type="ARBA" id="ARBA00022475"/>
    </source>
</evidence>
<comment type="similarity">
    <text evidence="8">Belongs to the binding-protein-dependent transport system permease family.</text>
</comment>
<feature type="transmembrane region" description="Helical" evidence="8">
    <location>
        <begin position="439"/>
        <end position="459"/>
    </location>
</feature>
<dbReference type="SUPFAM" id="SSF161098">
    <property type="entry name" value="MetI-like"/>
    <property type="match status" value="2"/>
</dbReference>
<dbReference type="CDD" id="cd06261">
    <property type="entry name" value="TM_PBP2"/>
    <property type="match status" value="2"/>
</dbReference>
<reference evidence="11" key="1">
    <citation type="journal article" date="2019" name="Int. J. Syst. Evol. Microbiol.">
        <title>The Global Catalogue of Microorganisms (GCM) 10K type strain sequencing project: providing services to taxonomists for standard genome sequencing and annotation.</title>
        <authorList>
            <consortium name="The Broad Institute Genomics Platform"/>
            <consortium name="The Broad Institute Genome Sequencing Center for Infectious Disease"/>
            <person name="Wu L."/>
            <person name="Ma J."/>
        </authorList>
    </citation>
    <scope>NUCLEOTIDE SEQUENCE [LARGE SCALE GENOMIC DNA]</scope>
    <source>
        <strain evidence="11">JCM 16546</strain>
    </source>
</reference>
<evidence type="ECO:0000259" key="9">
    <source>
        <dbReference type="PROSITE" id="PS50928"/>
    </source>
</evidence>
<dbReference type="PANTHER" id="PTHR43357:SF3">
    <property type="entry name" value="FE(3+)-TRANSPORT SYSTEM PERMEASE PROTEIN FBPB 2"/>
    <property type="match status" value="1"/>
</dbReference>
<dbReference type="PANTHER" id="PTHR43357">
    <property type="entry name" value="INNER MEMBRANE ABC TRANSPORTER PERMEASE PROTEIN YDCV"/>
    <property type="match status" value="1"/>
</dbReference>
<dbReference type="InterPro" id="IPR035906">
    <property type="entry name" value="MetI-like_sf"/>
</dbReference>
<dbReference type="Pfam" id="PF00528">
    <property type="entry name" value="BPD_transp_1"/>
    <property type="match status" value="2"/>
</dbReference>
<keyword evidence="7 8" id="KW-0472">Membrane</keyword>
<evidence type="ECO:0000256" key="8">
    <source>
        <dbReference type="RuleBase" id="RU363032"/>
    </source>
</evidence>
<organism evidence="10 11">
    <name type="scientific">Microbacterium marinilacus</name>
    <dbReference type="NCBI Taxonomy" id="415209"/>
    <lineage>
        <taxon>Bacteria</taxon>
        <taxon>Bacillati</taxon>
        <taxon>Actinomycetota</taxon>
        <taxon>Actinomycetes</taxon>
        <taxon>Micrococcales</taxon>
        <taxon>Microbacteriaceae</taxon>
        <taxon>Microbacterium</taxon>
    </lineage>
</organism>
<evidence type="ECO:0000313" key="10">
    <source>
        <dbReference type="EMBL" id="GAA3651509.1"/>
    </source>
</evidence>
<dbReference type="Proteomes" id="UP001410795">
    <property type="component" value="Unassembled WGS sequence"/>
</dbReference>
<feature type="transmembrane region" description="Helical" evidence="8">
    <location>
        <begin position="159"/>
        <end position="183"/>
    </location>
</feature>
<feature type="domain" description="ABC transmembrane type-1" evidence="9">
    <location>
        <begin position="368"/>
        <end position="563"/>
    </location>
</feature>
<evidence type="ECO:0000256" key="2">
    <source>
        <dbReference type="ARBA" id="ARBA00022448"/>
    </source>
</evidence>
<gene>
    <name evidence="10" type="ORF">GCM10022202_09030</name>
</gene>
<feature type="domain" description="ABC transmembrane type-1" evidence="9">
    <location>
        <begin position="65"/>
        <end position="272"/>
    </location>
</feature>
<feature type="transmembrane region" description="Helical" evidence="8">
    <location>
        <begin position="100"/>
        <end position="120"/>
    </location>
</feature>
<keyword evidence="11" id="KW-1185">Reference proteome</keyword>
<comment type="subcellular location">
    <subcellularLocation>
        <location evidence="1">Cell inner membrane</location>
        <topology evidence="1">Multi-pass membrane protein</topology>
    </subcellularLocation>
    <subcellularLocation>
        <location evidence="8">Cell membrane</location>
        <topology evidence="8">Multi-pass membrane protein</topology>
    </subcellularLocation>
</comment>
<proteinExistence type="inferred from homology"/>
<evidence type="ECO:0000256" key="1">
    <source>
        <dbReference type="ARBA" id="ARBA00004429"/>
    </source>
</evidence>
<dbReference type="Gene3D" id="1.10.3720.10">
    <property type="entry name" value="MetI-like"/>
    <property type="match status" value="2"/>
</dbReference>
<dbReference type="PROSITE" id="PS50928">
    <property type="entry name" value="ABC_TM1"/>
    <property type="match status" value="2"/>
</dbReference>